<dbReference type="InterPro" id="IPR036390">
    <property type="entry name" value="WH_DNA-bd_sf"/>
</dbReference>
<proteinExistence type="predicted"/>
<dbReference type="PANTHER" id="PTHR11829">
    <property type="entry name" value="FORKHEAD BOX PROTEIN"/>
    <property type="match status" value="1"/>
</dbReference>
<dbReference type="PROSITE" id="PS50039">
    <property type="entry name" value="FORK_HEAD_3"/>
    <property type="match status" value="1"/>
</dbReference>
<dbReference type="PROSITE" id="PS00657">
    <property type="entry name" value="FORK_HEAD_1"/>
    <property type="match status" value="1"/>
</dbReference>
<dbReference type="GO" id="GO:0006357">
    <property type="term" value="P:regulation of transcription by RNA polymerase II"/>
    <property type="evidence" value="ECO:0000318"/>
    <property type="project" value="GO_Central"/>
</dbReference>
<dbReference type="KEGG" id="spu:579718"/>
<keyword evidence="2 3" id="KW-0539">Nucleus</keyword>
<dbReference type="SMART" id="SM00339">
    <property type="entry name" value="FH"/>
    <property type="match status" value="1"/>
</dbReference>
<reference evidence="6" key="2">
    <citation type="submission" date="2021-01" db="UniProtKB">
        <authorList>
            <consortium name="EnsemblMetazoa"/>
        </authorList>
    </citation>
    <scope>IDENTIFICATION</scope>
</reference>
<protein>
    <recommendedName>
        <fullName evidence="5">Fork-head domain-containing protein</fullName>
    </recommendedName>
</protein>
<dbReference type="SUPFAM" id="SSF46785">
    <property type="entry name" value="Winged helix' DNA-binding domain"/>
    <property type="match status" value="1"/>
</dbReference>
<dbReference type="Gene3D" id="1.10.10.10">
    <property type="entry name" value="Winged helix-like DNA-binding domain superfamily/Winged helix DNA-binding domain"/>
    <property type="match status" value="1"/>
</dbReference>
<evidence type="ECO:0000256" key="1">
    <source>
        <dbReference type="ARBA" id="ARBA00023125"/>
    </source>
</evidence>
<name>A0A7M7GHP5_STRPU</name>
<dbReference type="CDD" id="cd20027">
    <property type="entry name" value="FH_FOXL1"/>
    <property type="match status" value="1"/>
</dbReference>
<dbReference type="Proteomes" id="UP000007110">
    <property type="component" value="Unassembled WGS sequence"/>
</dbReference>
<dbReference type="GO" id="GO:0030154">
    <property type="term" value="P:cell differentiation"/>
    <property type="evidence" value="ECO:0000318"/>
    <property type="project" value="GO_Central"/>
</dbReference>
<dbReference type="InterPro" id="IPR050211">
    <property type="entry name" value="FOX_domain-containing"/>
</dbReference>
<dbReference type="InterPro" id="IPR047514">
    <property type="entry name" value="FH_FOXL1"/>
</dbReference>
<comment type="subcellular location">
    <subcellularLocation>
        <location evidence="3">Nucleus</location>
    </subcellularLocation>
</comment>
<dbReference type="GO" id="GO:0005634">
    <property type="term" value="C:nucleus"/>
    <property type="evidence" value="ECO:0007669"/>
    <property type="project" value="UniProtKB-SubCell"/>
</dbReference>
<dbReference type="GO" id="GO:0000981">
    <property type="term" value="F:DNA-binding transcription factor activity, RNA polymerase II-specific"/>
    <property type="evidence" value="ECO:0000318"/>
    <property type="project" value="GO_Central"/>
</dbReference>
<evidence type="ECO:0000256" key="2">
    <source>
        <dbReference type="ARBA" id="ARBA00023242"/>
    </source>
</evidence>
<dbReference type="InterPro" id="IPR036388">
    <property type="entry name" value="WH-like_DNA-bd_sf"/>
</dbReference>
<feature type="domain" description="Fork-head" evidence="5">
    <location>
        <begin position="59"/>
        <end position="153"/>
    </location>
</feature>
<sequence>MASLSAFYSSYAAAAHPGQYLFAASPAAPYFYSFREGAFSSPLPMSAVPPLQRREAPQKPPYSYIALIAMAIRNSSDKKVTLNGIYQFIMDRFPYYHDNKQGWQNSIRHNLSLNDCFVKVAREKGKPGKGNYWTLAADCEDMFENGNFRRRKRRPKAPNNQINSSNDVTKQNDKDNEEENEPSKDSSDTINRNIDVVSDGDDKYIESDSDSADESASRAKESDNEKNFDDEEYDNNANIIKKEQVNIDRNLVNYEDKDSQMISMKNSVEANSGHLPNFSPKLDHDLEKYSRPEVRKPVFSIDNILASRMTSNVDSKVKPVNGIKRSREDMLDSHPSRNHMDNELLIAKTRRLCSPSLAKVQAAQYYEREKIGSRNLSYGMVDDYCRKVESPPSPSSPPSSSALWQSTMLQKLASQATSHCYTCAASTGVSTAVPVNNQHQHHHPGYHPRDRVASSDDVAASHPSTHLFFNLTSPGH</sequence>
<dbReference type="InParanoid" id="A0A7M7GHP5"/>
<dbReference type="InterPro" id="IPR001766">
    <property type="entry name" value="Fork_head_dom"/>
</dbReference>
<dbReference type="PANTHER" id="PTHR11829:SF388">
    <property type="entry name" value="FORK HEAD DOMAIN-CONTAINING PROTEIN L1-RELATED"/>
    <property type="match status" value="1"/>
</dbReference>
<dbReference type="PRINTS" id="PR00053">
    <property type="entry name" value="FORKHEAD"/>
</dbReference>
<dbReference type="GeneID" id="579718"/>
<feature type="compositionally biased region" description="Polar residues" evidence="4">
    <location>
        <begin position="158"/>
        <end position="169"/>
    </location>
</feature>
<dbReference type="InterPro" id="IPR018122">
    <property type="entry name" value="TF_fork_head_CS_1"/>
</dbReference>
<evidence type="ECO:0000313" key="7">
    <source>
        <dbReference type="Proteomes" id="UP000007110"/>
    </source>
</evidence>
<evidence type="ECO:0000256" key="3">
    <source>
        <dbReference type="PROSITE-ProRule" id="PRU00089"/>
    </source>
</evidence>
<dbReference type="EnsemblMetazoa" id="XM_003727733">
    <property type="protein sequence ID" value="XP_003727781"/>
    <property type="gene ID" value="LOC579718"/>
</dbReference>
<dbReference type="GO" id="GO:0009653">
    <property type="term" value="P:anatomical structure morphogenesis"/>
    <property type="evidence" value="ECO:0000318"/>
    <property type="project" value="GO_Central"/>
</dbReference>
<reference evidence="7" key="1">
    <citation type="submission" date="2015-02" db="EMBL/GenBank/DDBJ databases">
        <title>Genome sequencing for Strongylocentrotus purpuratus.</title>
        <authorList>
            <person name="Murali S."/>
            <person name="Liu Y."/>
            <person name="Vee V."/>
            <person name="English A."/>
            <person name="Wang M."/>
            <person name="Skinner E."/>
            <person name="Han Y."/>
            <person name="Muzny D.M."/>
            <person name="Worley K.C."/>
            <person name="Gibbs R.A."/>
        </authorList>
    </citation>
    <scope>NUCLEOTIDE SEQUENCE</scope>
</reference>
<organism evidence="6 7">
    <name type="scientific">Strongylocentrotus purpuratus</name>
    <name type="common">Purple sea urchin</name>
    <dbReference type="NCBI Taxonomy" id="7668"/>
    <lineage>
        <taxon>Eukaryota</taxon>
        <taxon>Metazoa</taxon>
        <taxon>Echinodermata</taxon>
        <taxon>Eleutherozoa</taxon>
        <taxon>Echinozoa</taxon>
        <taxon>Echinoidea</taxon>
        <taxon>Euechinoidea</taxon>
        <taxon>Echinacea</taxon>
        <taxon>Camarodonta</taxon>
        <taxon>Echinidea</taxon>
        <taxon>Strongylocentrotidae</taxon>
        <taxon>Strongylocentrotus</taxon>
    </lineage>
</organism>
<accession>A0A7M7GHP5</accession>
<dbReference type="PROSITE" id="PS00658">
    <property type="entry name" value="FORK_HEAD_2"/>
    <property type="match status" value="1"/>
</dbReference>
<dbReference type="OMA" id="QATSHCY"/>
<feature type="region of interest" description="Disordered" evidence="4">
    <location>
        <begin position="435"/>
        <end position="459"/>
    </location>
</feature>
<feature type="compositionally biased region" description="Basic and acidic residues" evidence="4">
    <location>
        <begin position="215"/>
        <end position="227"/>
    </location>
</feature>
<evidence type="ECO:0000259" key="5">
    <source>
        <dbReference type="PROSITE" id="PS50039"/>
    </source>
</evidence>
<dbReference type="RefSeq" id="XP_003727781.2">
    <property type="nucleotide sequence ID" value="XM_003727733.3"/>
</dbReference>
<feature type="region of interest" description="Disordered" evidence="4">
    <location>
        <begin position="148"/>
        <end position="237"/>
    </location>
</feature>
<dbReference type="Pfam" id="PF00250">
    <property type="entry name" value="Forkhead"/>
    <property type="match status" value="1"/>
</dbReference>
<evidence type="ECO:0000313" key="6">
    <source>
        <dbReference type="EnsemblMetazoa" id="XP_003727781"/>
    </source>
</evidence>
<dbReference type="OrthoDB" id="5954824at2759"/>
<feature type="DNA-binding region" description="Fork-head" evidence="3">
    <location>
        <begin position="59"/>
        <end position="153"/>
    </location>
</feature>
<keyword evidence="1 3" id="KW-0238">DNA-binding</keyword>
<keyword evidence="7" id="KW-1185">Reference proteome</keyword>
<dbReference type="AlphaFoldDB" id="A0A7M7GHP5"/>
<dbReference type="GO" id="GO:0000978">
    <property type="term" value="F:RNA polymerase II cis-regulatory region sequence-specific DNA binding"/>
    <property type="evidence" value="ECO:0000318"/>
    <property type="project" value="GO_Central"/>
</dbReference>
<dbReference type="FunFam" id="1.10.10.10:FF:001472">
    <property type="entry name" value="Forkhead domain protein 1"/>
    <property type="match status" value="1"/>
</dbReference>
<dbReference type="InterPro" id="IPR030456">
    <property type="entry name" value="TF_fork_head_CS_2"/>
</dbReference>
<evidence type="ECO:0000256" key="4">
    <source>
        <dbReference type="SAM" id="MobiDB-lite"/>
    </source>
</evidence>